<dbReference type="PIRSF" id="PIRSF030140">
    <property type="entry name" value="UCP030140"/>
    <property type="match status" value="1"/>
</dbReference>
<organism evidence="1 2">
    <name type="scientific">Ureaplasma zalophigenitalium</name>
    <dbReference type="NCBI Taxonomy" id="907723"/>
    <lineage>
        <taxon>Bacteria</taxon>
        <taxon>Bacillati</taxon>
        <taxon>Mycoplasmatota</taxon>
        <taxon>Mycoplasmoidales</taxon>
        <taxon>Mycoplasmoidaceae</taxon>
        <taxon>Ureaplasma</taxon>
    </lineage>
</organism>
<sequence length="166" mass="19483">MKSLIFNLQELFTLQERLDNTIAQNKDFNGQVDYKSQRVLALLVEIGELANEIQMFKYWKNNKQVNYEKMLDELADVLHFACAHAYRLQVSPFVNPQIISSDLTEQFIALYASTSQLNKKYDKDQMQDVLSHIFGICCLLELNWQTIREAYIKKNKINYERVATGY</sequence>
<keyword evidence="2" id="KW-1185">Reference proteome</keyword>
<dbReference type="InterPro" id="IPR016947">
    <property type="entry name" value="UCP030140"/>
</dbReference>
<dbReference type="Gene3D" id="1.10.4010.10">
    <property type="entry name" value="Type II deoxyuridine triphosphatase"/>
    <property type="match status" value="1"/>
</dbReference>
<protein>
    <submittedName>
        <fullName evidence="1">dUTP diphosphatase</fullName>
    </submittedName>
</protein>
<dbReference type="InterPro" id="IPR014871">
    <property type="entry name" value="dUTPase/dCTP_pyrophosphatase"/>
</dbReference>
<proteinExistence type="predicted"/>
<gene>
    <name evidence="1" type="ORF">OF365_02835</name>
</gene>
<dbReference type="SUPFAM" id="SSF101386">
    <property type="entry name" value="all-alpha NTP pyrophosphatases"/>
    <property type="match status" value="1"/>
</dbReference>
<dbReference type="EMBL" id="JAOXHJ010000007">
    <property type="protein sequence ID" value="MCV3754301.1"/>
    <property type="molecule type" value="Genomic_DNA"/>
</dbReference>
<accession>A0ABT3BPW4</accession>
<dbReference type="Pfam" id="PF08761">
    <property type="entry name" value="dUTPase_2"/>
    <property type="match status" value="1"/>
</dbReference>
<reference evidence="1 2" key="1">
    <citation type="journal article" date="2020" name="Int. J. Syst. Evol. Microbiol.">
        <title>Ureaplasma miroungigenitalium sp. nov. isolated from northern elephant seals (Mirounga angustirostris) and Ureaplasma zalophigenitalium sp. nov. isolated from California sea lions (Zalophus californianus).</title>
        <authorList>
            <person name="Volokhov D.V."/>
            <person name="Gulland F.M."/>
            <person name="Gao Y."/>
            <person name="Chizhikov V.E."/>
        </authorList>
    </citation>
    <scope>NUCLEOTIDE SEQUENCE [LARGE SCALE GENOMIC DNA]</scope>
    <source>
        <strain evidence="1 2">CSL7644-GEN</strain>
    </source>
</reference>
<dbReference type="CDD" id="cd11527">
    <property type="entry name" value="NTP-PPase_dUTPase"/>
    <property type="match status" value="1"/>
</dbReference>
<dbReference type="RefSeq" id="WP_263818105.1">
    <property type="nucleotide sequence ID" value="NZ_JAOXHJ010000007.1"/>
</dbReference>
<dbReference type="Proteomes" id="UP001207252">
    <property type="component" value="Unassembled WGS sequence"/>
</dbReference>
<comment type="caution">
    <text evidence="1">The sequence shown here is derived from an EMBL/GenBank/DDBJ whole genome shotgun (WGS) entry which is preliminary data.</text>
</comment>
<evidence type="ECO:0000313" key="2">
    <source>
        <dbReference type="Proteomes" id="UP001207252"/>
    </source>
</evidence>
<evidence type="ECO:0000313" key="1">
    <source>
        <dbReference type="EMBL" id="MCV3754301.1"/>
    </source>
</evidence>
<name>A0ABT3BPW4_9BACT</name>